<dbReference type="Proteomes" id="UP000265515">
    <property type="component" value="Unassembled WGS sequence"/>
</dbReference>
<dbReference type="AlphaFoldDB" id="A0A388LDZ0"/>
<dbReference type="EMBL" id="BFEA01000346">
    <property type="protein sequence ID" value="GBG80433.1"/>
    <property type="molecule type" value="Genomic_DNA"/>
</dbReference>
<evidence type="ECO:0000313" key="2">
    <source>
        <dbReference type="Proteomes" id="UP000265515"/>
    </source>
</evidence>
<comment type="caution">
    <text evidence="1">The sequence shown here is derived from an EMBL/GenBank/DDBJ whole genome shotgun (WGS) entry which is preliminary data.</text>
</comment>
<gene>
    <name evidence="1" type="ORF">CBR_g30898</name>
</gene>
<reference evidence="1 2" key="1">
    <citation type="journal article" date="2018" name="Cell">
        <title>The Chara Genome: Secondary Complexity and Implications for Plant Terrestrialization.</title>
        <authorList>
            <person name="Nishiyama T."/>
            <person name="Sakayama H."/>
            <person name="Vries J.D."/>
            <person name="Buschmann H."/>
            <person name="Saint-Marcoux D."/>
            <person name="Ullrich K.K."/>
            <person name="Haas F.B."/>
            <person name="Vanderstraeten L."/>
            <person name="Becker D."/>
            <person name="Lang D."/>
            <person name="Vosolsobe S."/>
            <person name="Rombauts S."/>
            <person name="Wilhelmsson P.K.I."/>
            <person name="Janitza P."/>
            <person name="Kern R."/>
            <person name="Heyl A."/>
            <person name="Rumpler F."/>
            <person name="Villalobos L.I.A.C."/>
            <person name="Clay J.M."/>
            <person name="Skokan R."/>
            <person name="Toyoda A."/>
            <person name="Suzuki Y."/>
            <person name="Kagoshima H."/>
            <person name="Schijlen E."/>
            <person name="Tajeshwar N."/>
            <person name="Catarino B."/>
            <person name="Hetherington A.J."/>
            <person name="Saltykova A."/>
            <person name="Bonnot C."/>
            <person name="Breuninger H."/>
            <person name="Symeonidi A."/>
            <person name="Radhakrishnan G.V."/>
            <person name="Van Nieuwerburgh F."/>
            <person name="Deforce D."/>
            <person name="Chang C."/>
            <person name="Karol K.G."/>
            <person name="Hedrich R."/>
            <person name="Ulvskov P."/>
            <person name="Glockner G."/>
            <person name="Delwiche C.F."/>
            <person name="Petrasek J."/>
            <person name="Van de Peer Y."/>
            <person name="Friml J."/>
            <person name="Beilby M."/>
            <person name="Dolan L."/>
            <person name="Kohara Y."/>
            <person name="Sugano S."/>
            <person name="Fujiyama A."/>
            <person name="Delaux P.-M."/>
            <person name="Quint M."/>
            <person name="TheiBen G."/>
            <person name="Hagemann M."/>
            <person name="Harholt J."/>
            <person name="Dunand C."/>
            <person name="Zachgo S."/>
            <person name="Langdale J."/>
            <person name="Maumus F."/>
            <person name="Straeten D.V.D."/>
            <person name="Gould S.B."/>
            <person name="Rensing S.A."/>
        </authorList>
    </citation>
    <scope>NUCLEOTIDE SEQUENCE [LARGE SCALE GENOMIC DNA]</scope>
    <source>
        <strain evidence="1 2">S276</strain>
    </source>
</reference>
<keyword evidence="2" id="KW-1185">Reference proteome</keyword>
<proteinExistence type="predicted"/>
<sequence length="649" mass="74546">MTSIKAIWDTGRFSNFFEMLRLSDLAVLASTWDKGAVIFQNELRGLAERLERSKVEYDRECRELPGRTASIESLFLRIWGVSDAHVRGVAAPKERRPHNATQHSRQLGIQALEIGQDELEEMEQVLAIINATTAGKISPPRRIRRYTTADPGAQFTAFAPIASERWVEHTCVGFRHTIWRMDTFNHLSPMSIKALQFIAGITDEEALKCQETALDGELEHAGRMSKSIEPSDLSYPPLSYLDPDKCGDTPPVCMQKGMKQPPNLQLRSLRKVWSTGRPYLKCQCGRDSQKDCPGGPIWFDHALRYMLAHPDILFLNMSSIRVQTSMLFHFLRTSWKPAVLDYITFINIRHVMMGFIACLEADATLDAESYNEAIAAKLCKPFDVFRDFDLDYWLENYKEEDCHCNAERNANFRNECTFQLDPGAKRAHFVTMDTTISDNPKLRAMMNRGLNHIPMKAMDINEAAGEVNSLLDKLFEMHVDIEDIPEKQKRRIRRLVEEKVRQMMRTFLGCRRHVVAEPIDSVQVRREFEMITDKFMITPTDKAANTASFVCVNFIRTLALQRLSGLDFAKSDELPYSIATRLKEKLRHLEPMQVNSRDLPYIMTVYIVQSTQELIQMDYEHSRLGPLTYDGPVRMFAQVPGQERVSFLQ</sequence>
<protein>
    <submittedName>
        <fullName evidence="1">Uncharacterized protein</fullName>
    </submittedName>
</protein>
<evidence type="ECO:0000313" key="1">
    <source>
        <dbReference type="EMBL" id="GBG80433.1"/>
    </source>
</evidence>
<dbReference type="Gramene" id="GBG80433">
    <property type="protein sequence ID" value="GBG80433"/>
    <property type="gene ID" value="CBR_g30898"/>
</dbReference>
<accession>A0A388LDZ0</accession>
<organism evidence="1 2">
    <name type="scientific">Chara braunii</name>
    <name type="common">Braun's stonewort</name>
    <dbReference type="NCBI Taxonomy" id="69332"/>
    <lineage>
        <taxon>Eukaryota</taxon>
        <taxon>Viridiplantae</taxon>
        <taxon>Streptophyta</taxon>
        <taxon>Charophyceae</taxon>
        <taxon>Charales</taxon>
        <taxon>Characeae</taxon>
        <taxon>Chara</taxon>
    </lineage>
</organism>
<name>A0A388LDZ0_CHABU</name>